<protein>
    <submittedName>
        <fullName evidence="2">Uncharacterized protein</fullName>
    </submittedName>
</protein>
<evidence type="ECO:0000313" key="3">
    <source>
        <dbReference type="Proteomes" id="UP001430356"/>
    </source>
</evidence>
<name>A0AAW0F085_9TRYP</name>
<keyword evidence="1" id="KW-0812">Transmembrane</keyword>
<proteinExistence type="predicted"/>
<evidence type="ECO:0000256" key="1">
    <source>
        <dbReference type="SAM" id="Phobius"/>
    </source>
</evidence>
<feature type="transmembrane region" description="Helical" evidence="1">
    <location>
        <begin position="47"/>
        <end position="67"/>
    </location>
</feature>
<organism evidence="2 3">
    <name type="scientific">Novymonas esmeraldas</name>
    <dbReference type="NCBI Taxonomy" id="1808958"/>
    <lineage>
        <taxon>Eukaryota</taxon>
        <taxon>Discoba</taxon>
        <taxon>Euglenozoa</taxon>
        <taxon>Kinetoplastea</taxon>
        <taxon>Metakinetoplastina</taxon>
        <taxon>Trypanosomatida</taxon>
        <taxon>Trypanosomatidae</taxon>
        <taxon>Novymonas</taxon>
    </lineage>
</organism>
<keyword evidence="1" id="KW-0472">Membrane</keyword>
<sequence length="134" mass="15788">MLRFTVVRRMGSPTYGNWPWPSKLPLKKDWYYRLSRRESIADETRQFMVIGDFLLLFVLGFSMYRVYVLNRNNSYQTHLCHLVNHPPAIIANEFDFKEAKANRTVERKDLDTYRDAVVTCKGTGAPVESIIFNY</sequence>
<comment type="caution">
    <text evidence="2">The sequence shown here is derived from an EMBL/GenBank/DDBJ whole genome shotgun (WGS) entry which is preliminary data.</text>
</comment>
<keyword evidence="1" id="KW-1133">Transmembrane helix</keyword>
<dbReference type="Proteomes" id="UP001430356">
    <property type="component" value="Unassembled WGS sequence"/>
</dbReference>
<accession>A0AAW0F085</accession>
<dbReference type="AlphaFoldDB" id="A0AAW0F085"/>
<evidence type="ECO:0000313" key="2">
    <source>
        <dbReference type="EMBL" id="KAK7199603.1"/>
    </source>
</evidence>
<reference evidence="2 3" key="1">
    <citation type="journal article" date="2021" name="MBio">
        <title>A New Model Trypanosomatid, Novymonas esmeraldas: Genomic Perception of Its 'Candidatus Pandoraea novymonadis' Endosymbiont.</title>
        <authorList>
            <person name="Zakharova A."/>
            <person name="Saura A."/>
            <person name="Butenko A."/>
            <person name="Podesvova L."/>
            <person name="Warmusova S."/>
            <person name="Kostygov A.Y."/>
            <person name="Nenarokova A."/>
            <person name="Lukes J."/>
            <person name="Opperdoes F.R."/>
            <person name="Yurchenko V."/>
        </authorList>
    </citation>
    <scope>NUCLEOTIDE SEQUENCE [LARGE SCALE GENOMIC DNA]</scope>
    <source>
        <strain evidence="2 3">E262AT.01</strain>
    </source>
</reference>
<keyword evidence="3" id="KW-1185">Reference proteome</keyword>
<dbReference type="EMBL" id="JAECZO010000001">
    <property type="protein sequence ID" value="KAK7199603.1"/>
    <property type="molecule type" value="Genomic_DNA"/>
</dbReference>
<gene>
    <name evidence="2" type="ORF">NESM_000005400</name>
</gene>